<dbReference type="RefSeq" id="XP_013255187.1">
    <property type="nucleotide sequence ID" value="XM_013399733.1"/>
</dbReference>
<accession>A0A072NYV5</accession>
<dbReference type="HOGENOM" id="CLU_465425_0_0_1"/>
<dbReference type="GeneID" id="25286338"/>
<name>A0A072NYV5_9EURO</name>
<dbReference type="InterPro" id="IPR056009">
    <property type="entry name" value="DUF7587"/>
</dbReference>
<dbReference type="VEuPathDB" id="FungiDB:A1O9_11440"/>
<evidence type="ECO:0000259" key="1">
    <source>
        <dbReference type="Pfam" id="PF24494"/>
    </source>
</evidence>
<evidence type="ECO:0000313" key="2">
    <source>
        <dbReference type="EMBL" id="KEF52597.1"/>
    </source>
</evidence>
<protein>
    <recommendedName>
        <fullName evidence="1">DUF7587 domain-containing protein</fullName>
    </recommendedName>
</protein>
<dbReference type="Pfam" id="PF24494">
    <property type="entry name" value="DUF7587"/>
    <property type="match status" value="1"/>
</dbReference>
<keyword evidence="3" id="KW-1185">Reference proteome</keyword>
<gene>
    <name evidence="2" type="ORF">A1O9_11440</name>
</gene>
<dbReference type="Proteomes" id="UP000027920">
    <property type="component" value="Unassembled WGS sequence"/>
</dbReference>
<dbReference type="EMBL" id="AMGV01000017">
    <property type="protein sequence ID" value="KEF52597.1"/>
    <property type="molecule type" value="Genomic_DNA"/>
</dbReference>
<comment type="caution">
    <text evidence="2">The sequence shown here is derived from an EMBL/GenBank/DDBJ whole genome shotgun (WGS) entry which is preliminary data.</text>
</comment>
<sequence length="586" mass="67687">MAFIHFLPGNYGNPLHSFSLLVVPLNLPHLIFRHLPLERSSTDWVLRIRPWQLASANMSSIGHQKLRKGRAYIVARGRGRDCSDLRHRPVVSHERESTNSEDIISDKAAGNPGQNAHHMLEGHLKGVTNSTRSTVNMERILERTNSKPRYLFRAYSSKSRGLNSEGLFKSQAAKEGRYLNVESLTKDEMAKHLENHIGNKNYESHFISFSLSFLWVLHKALSLKEQRHQDVRVAMLDTWDIPRNTWVRHADSMLKGYGIDAKLRLENLGAAELLVWDELQVPLSEAKLNDMLEAGVLKLLPFYKAPENLDIVTDSPMMTRKKSISRYRKPCVIRSMIFKHLTDAKAFVQELHQRMAPNYYRETYVAGRSFYNKKFSRWWLQQRYTPLSKPKMLSFVKFVETFFITKYQFPMLVTMLSMRLDEIDPTDVIESMFTLRDRPMMLGQNQCFKGKNRRGLKELDSFEWLLEQCAEALGIPCRTFENWHETRFTMPQALAVVSQPPSPTYGWQKNFEGKLKLNLREDRKDASAEEGLVLAKDLTQLPGAGKRKAESELERDIVRKCGSTQSSQAEEEAFVQKFLGRMCKIG</sequence>
<dbReference type="OrthoDB" id="4152607at2759"/>
<reference evidence="2 3" key="1">
    <citation type="submission" date="2013-03" db="EMBL/GenBank/DDBJ databases">
        <title>The Genome Sequence of Exophiala aquamarina CBS 119918.</title>
        <authorList>
            <consortium name="The Broad Institute Genomics Platform"/>
            <person name="Cuomo C."/>
            <person name="de Hoog S."/>
            <person name="Gorbushina A."/>
            <person name="Walker B."/>
            <person name="Young S.K."/>
            <person name="Zeng Q."/>
            <person name="Gargeya S."/>
            <person name="Fitzgerald M."/>
            <person name="Haas B."/>
            <person name="Abouelleil A."/>
            <person name="Allen A.W."/>
            <person name="Alvarado L."/>
            <person name="Arachchi H.M."/>
            <person name="Berlin A.M."/>
            <person name="Chapman S.B."/>
            <person name="Gainer-Dewar J."/>
            <person name="Goldberg J."/>
            <person name="Griggs A."/>
            <person name="Gujja S."/>
            <person name="Hansen M."/>
            <person name="Howarth C."/>
            <person name="Imamovic A."/>
            <person name="Ireland A."/>
            <person name="Larimer J."/>
            <person name="McCowan C."/>
            <person name="Murphy C."/>
            <person name="Pearson M."/>
            <person name="Poon T.W."/>
            <person name="Priest M."/>
            <person name="Roberts A."/>
            <person name="Saif S."/>
            <person name="Shea T."/>
            <person name="Sisk P."/>
            <person name="Sykes S."/>
            <person name="Wortman J."/>
            <person name="Nusbaum C."/>
            <person name="Birren B."/>
        </authorList>
    </citation>
    <scope>NUCLEOTIDE SEQUENCE [LARGE SCALE GENOMIC DNA]</scope>
    <source>
        <strain evidence="2 3">CBS 119918</strain>
    </source>
</reference>
<dbReference type="AlphaFoldDB" id="A0A072NYV5"/>
<organism evidence="2 3">
    <name type="scientific">Exophiala aquamarina CBS 119918</name>
    <dbReference type="NCBI Taxonomy" id="1182545"/>
    <lineage>
        <taxon>Eukaryota</taxon>
        <taxon>Fungi</taxon>
        <taxon>Dikarya</taxon>
        <taxon>Ascomycota</taxon>
        <taxon>Pezizomycotina</taxon>
        <taxon>Eurotiomycetes</taxon>
        <taxon>Chaetothyriomycetidae</taxon>
        <taxon>Chaetothyriales</taxon>
        <taxon>Herpotrichiellaceae</taxon>
        <taxon>Exophiala</taxon>
    </lineage>
</organism>
<feature type="domain" description="DUF7587" evidence="1">
    <location>
        <begin position="147"/>
        <end position="279"/>
    </location>
</feature>
<proteinExistence type="predicted"/>
<evidence type="ECO:0000313" key="3">
    <source>
        <dbReference type="Proteomes" id="UP000027920"/>
    </source>
</evidence>